<feature type="transmembrane region" description="Helical" evidence="7">
    <location>
        <begin position="6"/>
        <end position="25"/>
    </location>
</feature>
<evidence type="ECO:0000259" key="8">
    <source>
        <dbReference type="Pfam" id="PF01478"/>
    </source>
</evidence>
<feature type="transmembrane region" description="Helical" evidence="7">
    <location>
        <begin position="212"/>
        <end position="228"/>
    </location>
</feature>
<reference evidence="10 11" key="1">
    <citation type="submission" date="2018-02" db="EMBL/GenBank/DDBJ databases">
        <authorList>
            <person name="Rodrigo-Torres L."/>
            <person name="Arahal R. D."/>
            <person name="Lucena T."/>
        </authorList>
    </citation>
    <scope>NUCLEOTIDE SEQUENCE [LARGE SCALE GENOMIC DNA]</scope>
    <source>
        <strain evidence="10 11">CECT 9267</strain>
    </source>
</reference>
<feature type="domain" description="Prepilin type IV endopeptidase peptidase" evidence="8">
    <location>
        <begin position="99"/>
        <end position="193"/>
    </location>
</feature>
<keyword evidence="5 7" id="KW-1133">Transmembrane helix</keyword>
<feature type="transmembrane region" description="Helical" evidence="7">
    <location>
        <begin position="112"/>
        <end position="132"/>
    </location>
</feature>
<evidence type="ECO:0000313" key="10">
    <source>
        <dbReference type="EMBL" id="SPE20738.1"/>
    </source>
</evidence>
<dbReference type="Pfam" id="PF06750">
    <property type="entry name" value="A24_N_bact"/>
    <property type="match status" value="1"/>
</dbReference>
<gene>
    <name evidence="10" type="primary">comC</name>
    <name evidence="10" type="ORF">LAS9267_01097</name>
</gene>
<keyword evidence="3" id="KW-1003">Cell membrane</keyword>
<dbReference type="Proteomes" id="UP000239650">
    <property type="component" value="Unassembled WGS sequence"/>
</dbReference>
<keyword evidence="6 7" id="KW-0472">Membrane</keyword>
<dbReference type="InterPro" id="IPR050882">
    <property type="entry name" value="Prepilin_peptidase/N-MTase"/>
</dbReference>
<evidence type="ECO:0000256" key="5">
    <source>
        <dbReference type="ARBA" id="ARBA00022989"/>
    </source>
</evidence>
<evidence type="ECO:0000313" key="11">
    <source>
        <dbReference type="Proteomes" id="UP000239650"/>
    </source>
</evidence>
<organism evidence="10 11">
    <name type="scientific">Latilactobacillus sakei</name>
    <name type="common">Lactobacillus sakei</name>
    <dbReference type="NCBI Taxonomy" id="1599"/>
    <lineage>
        <taxon>Bacteria</taxon>
        <taxon>Bacillati</taxon>
        <taxon>Bacillota</taxon>
        <taxon>Bacilli</taxon>
        <taxon>Lactobacillales</taxon>
        <taxon>Lactobacillaceae</taxon>
        <taxon>Latilactobacillus</taxon>
    </lineage>
</organism>
<feature type="transmembrane region" description="Helical" evidence="7">
    <location>
        <begin position="139"/>
        <end position="159"/>
    </location>
</feature>
<evidence type="ECO:0000256" key="3">
    <source>
        <dbReference type="ARBA" id="ARBA00022475"/>
    </source>
</evidence>
<sequence>MLLYLIIFYSGACCASFLTVCAWRLPIEKSIITPRSHCDCCQQPLAWHDLLPLFSYLYLHGHCRTCHAQIKPTFLFSELIGGLLACFIFSESLSWDLAYLLVILFYISLVDLFYYILYPIPLFASLVPLFYLYWPQNHWLGATIFCCGLLLTTYWASSFGFGDVELLTILTLWVGLEPVLRILLAACLICILFQGIKKIWPSPKQATRQIPFIPYISMGVVILLLQTPQ</sequence>
<feature type="transmembrane region" description="Helical" evidence="7">
    <location>
        <begin position="179"/>
        <end position="200"/>
    </location>
</feature>
<evidence type="ECO:0000256" key="2">
    <source>
        <dbReference type="ARBA" id="ARBA00005801"/>
    </source>
</evidence>
<proteinExistence type="inferred from homology"/>
<dbReference type="PANTHER" id="PTHR30487:SF0">
    <property type="entry name" value="PREPILIN LEADER PEPTIDASE_N-METHYLTRANSFERASE-RELATED"/>
    <property type="match status" value="1"/>
</dbReference>
<evidence type="ECO:0000259" key="9">
    <source>
        <dbReference type="Pfam" id="PF06750"/>
    </source>
</evidence>
<evidence type="ECO:0000256" key="4">
    <source>
        <dbReference type="ARBA" id="ARBA00022692"/>
    </source>
</evidence>
<dbReference type="GO" id="GO:0004190">
    <property type="term" value="F:aspartic-type endopeptidase activity"/>
    <property type="evidence" value="ECO:0007669"/>
    <property type="project" value="InterPro"/>
</dbReference>
<comment type="subcellular location">
    <subcellularLocation>
        <location evidence="1">Cell membrane</location>
        <topology evidence="1">Multi-pass membrane protein</topology>
    </subcellularLocation>
</comment>
<dbReference type="EMBL" id="OKRC01000004">
    <property type="protein sequence ID" value="SPE20738.1"/>
    <property type="molecule type" value="Genomic_DNA"/>
</dbReference>
<keyword evidence="4 7" id="KW-0812">Transmembrane</keyword>
<dbReference type="PANTHER" id="PTHR30487">
    <property type="entry name" value="TYPE 4 PREPILIN-LIKE PROTEINS LEADER PEPTIDE-PROCESSING ENZYME"/>
    <property type="match status" value="1"/>
</dbReference>
<feature type="transmembrane region" description="Helical" evidence="7">
    <location>
        <begin position="79"/>
        <end position="106"/>
    </location>
</feature>
<dbReference type="GO" id="GO:0006465">
    <property type="term" value="P:signal peptide processing"/>
    <property type="evidence" value="ECO:0007669"/>
    <property type="project" value="TreeGrafter"/>
</dbReference>
<dbReference type="GO" id="GO:0005886">
    <property type="term" value="C:plasma membrane"/>
    <property type="evidence" value="ECO:0007669"/>
    <property type="project" value="UniProtKB-SubCell"/>
</dbReference>
<evidence type="ECO:0000256" key="1">
    <source>
        <dbReference type="ARBA" id="ARBA00004651"/>
    </source>
</evidence>
<dbReference type="AlphaFoldDB" id="A0AAE8LVD2"/>
<dbReference type="InterPro" id="IPR010627">
    <property type="entry name" value="Prepilin_pept_A24_N"/>
</dbReference>
<evidence type="ECO:0000256" key="6">
    <source>
        <dbReference type="ARBA" id="ARBA00023136"/>
    </source>
</evidence>
<comment type="similarity">
    <text evidence="2">Belongs to the peptidase A24 family.</text>
</comment>
<dbReference type="RefSeq" id="WP_105300115.1">
    <property type="nucleotide sequence ID" value="NZ_CP015487.1"/>
</dbReference>
<dbReference type="Pfam" id="PF01478">
    <property type="entry name" value="Peptidase_A24"/>
    <property type="match status" value="1"/>
</dbReference>
<accession>A0AAE8LVD2</accession>
<name>A0AAE8LVD2_LATSK</name>
<comment type="caution">
    <text evidence="10">The sequence shown here is derived from an EMBL/GenBank/DDBJ whole genome shotgun (WGS) entry which is preliminary data.</text>
</comment>
<evidence type="ECO:0000256" key="7">
    <source>
        <dbReference type="SAM" id="Phobius"/>
    </source>
</evidence>
<feature type="domain" description="Prepilin peptidase A24 N-terminal" evidence="9">
    <location>
        <begin position="11"/>
        <end position="89"/>
    </location>
</feature>
<protein>
    <submittedName>
        <fullName evidence="10">Type 4 prepilin-like proteins leader peptide-processing enzyme</fullName>
    </submittedName>
</protein>
<dbReference type="InterPro" id="IPR000045">
    <property type="entry name" value="Prepilin_IV_endopep_pep"/>
</dbReference>